<name>A0A2N0ANP8_9LEPT</name>
<dbReference type="AlphaFoldDB" id="A0A2N0ANP8"/>
<dbReference type="RefSeq" id="WP_100742725.1">
    <property type="nucleotide sequence ID" value="NZ_NPDW01000001.1"/>
</dbReference>
<keyword evidence="1" id="KW-0472">Membrane</keyword>
<organism evidence="2 3">
    <name type="scientific">Leptospira harrisiae</name>
    <dbReference type="NCBI Taxonomy" id="2023189"/>
    <lineage>
        <taxon>Bacteria</taxon>
        <taxon>Pseudomonadati</taxon>
        <taxon>Spirochaetota</taxon>
        <taxon>Spirochaetia</taxon>
        <taxon>Leptospirales</taxon>
        <taxon>Leptospiraceae</taxon>
        <taxon>Leptospira</taxon>
    </lineage>
</organism>
<feature type="transmembrane region" description="Helical" evidence="1">
    <location>
        <begin position="88"/>
        <end position="106"/>
    </location>
</feature>
<sequence>MPNSLTSYFPILVGKKESYVNSVLEVIQLTYISFALRLLFRDRLYSVAYGLVGALFFTFFLLAIRIHFHLYSGVSLTSIVSFDQSPQILFYSTSFALMALFFFHCLHGLGDIGVMMAIGGNRLGCIWLHSLSLFFLFLPSFLLAIMINLAYLNPPADFGFISEIKSVFSCLVLFIALGLLVSVPTIGISSYIDPYKSIRRQK</sequence>
<feature type="transmembrane region" description="Helical" evidence="1">
    <location>
        <begin position="20"/>
        <end position="40"/>
    </location>
</feature>
<proteinExistence type="predicted"/>
<evidence type="ECO:0000256" key="1">
    <source>
        <dbReference type="SAM" id="Phobius"/>
    </source>
</evidence>
<dbReference type="EMBL" id="NPDX01000001">
    <property type="protein sequence ID" value="PJZ85811.1"/>
    <property type="molecule type" value="Genomic_DNA"/>
</dbReference>
<gene>
    <name evidence="2" type="ORF">CH364_06350</name>
</gene>
<protein>
    <submittedName>
        <fullName evidence="2">ABC transporter permease</fullName>
    </submittedName>
</protein>
<feature type="transmembrane region" description="Helical" evidence="1">
    <location>
        <begin position="126"/>
        <end position="151"/>
    </location>
</feature>
<feature type="transmembrane region" description="Helical" evidence="1">
    <location>
        <begin position="171"/>
        <end position="192"/>
    </location>
</feature>
<evidence type="ECO:0000313" key="2">
    <source>
        <dbReference type="EMBL" id="PJZ85811.1"/>
    </source>
</evidence>
<feature type="transmembrane region" description="Helical" evidence="1">
    <location>
        <begin position="47"/>
        <end position="68"/>
    </location>
</feature>
<dbReference type="OrthoDB" id="344457at2"/>
<accession>A0A2N0ANP8</accession>
<dbReference type="Proteomes" id="UP000232145">
    <property type="component" value="Unassembled WGS sequence"/>
</dbReference>
<reference evidence="2 3" key="1">
    <citation type="submission" date="2017-07" db="EMBL/GenBank/DDBJ databases">
        <title>Leptospira spp. isolated from tropical soils.</title>
        <authorList>
            <person name="Thibeaux R."/>
            <person name="Iraola G."/>
            <person name="Ferres I."/>
            <person name="Bierque E."/>
            <person name="Girault D."/>
            <person name="Soupe-Gilbert M.-E."/>
            <person name="Picardeau M."/>
            <person name="Goarant C."/>
        </authorList>
    </citation>
    <scope>NUCLEOTIDE SEQUENCE [LARGE SCALE GENOMIC DNA]</scope>
    <source>
        <strain evidence="2 3">FH2-B-A1</strain>
    </source>
</reference>
<keyword evidence="3" id="KW-1185">Reference proteome</keyword>
<comment type="caution">
    <text evidence="2">The sequence shown here is derived from an EMBL/GenBank/DDBJ whole genome shotgun (WGS) entry which is preliminary data.</text>
</comment>
<evidence type="ECO:0000313" key="3">
    <source>
        <dbReference type="Proteomes" id="UP000232145"/>
    </source>
</evidence>
<keyword evidence="1" id="KW-1133">Transmembrane helix</keyword>
<keyword evidence="1" id="KW-0812">Transmembrane</keyword>